<feature type="domain" description="Glycosyltransferase RgtA/B/C/D-like" evidence="2">
    <location>
        <begin position="81"/>
        <end position="222"/>
    </location>
</feature>
<feature type="transmembrane region" description="Helical" evidence="1">
    <location>
        <begin position="353"/>
        <end position="371"/>
    </location>
</feature>
<dbReference type="Pfam" id="PF13231">
    <property type="entry name" value="PMT_2"/>
    <property type="match status" value="1"/>
</dbReference>
<feature type="transmembrane region" description="Helical" evidence="1">
    <location>
        <begin position="144"/>
        <end position="164"/>
    </location>
</feature>
<accession>A0A897MWY9</accession>
<evidence type="ECO:0000313" key="4">
    <source>
        <dbReference type="Proteomes" id="UP000663525"/>
    </source>
</evidence>
<gene>
    <name evidence="3" type="primary">arnT</name>
    <name evidence="3" type="ORF">HSR121_0748</name>
</gene>
<evidence type="ECO:0000256" key="1">
    <source>
        <dbReference type="SAM" id="Phobius"/>
    </source>
</evidence>
<evidence type="ECO:0000313" key="3">
    <source>
        <dbReference type="EMBL" id="QSG05102.1"/>
    </source>
</evidence>
<dbReference type="Proteomes" id="UP000663525">
    <property type="component" value="Chromosome"/>
</dbReference>
<dbReference type="AlphaFoldDB" id="A0A897MWY9"/>
<name>A0A897MWY9_9EURY</name>
<feature type="transmembrane region" description="Helical" evidence="1">
    <location>
        <begin position="216"/>
        <end position="236"/>
    </location>
</feature>
<dbReference type="GO" id="GO:0016740">
    <property type="term" value="F:transferase activity"/>
    <property type="evidence" value="ECO:0007669"/>
    <property type="project" value="UniProtKB-KW"/>
</dbReference>
<dbReference type="EMBL" id="CP064787">
    <property type="protein sequence ID" value="QSG05102.1"/>
    <property type="molecule type" value="Genomic_DNA"/>
</dbReference>
<feature type="transmembrane region" description="Helical" evidence="1">
    <location>
        <begin position="257"/>
        <end position="279"/>
    </location>
</feature>
<reference evidence="3" key="1">
    <citation type="submission" date="2020-11" db="EMBL/GenBank/DDBJ databases">
        <title>Carbohydrate-dependent, anaerobic sulfur respiration: A novel catabolism in halophilic archaea.</title>
        <authorList>
            <person name="Sorokin D.Y."/>
            <person name="Messina E."/>
            <person name="Smedile F."/>
            <person name="La Cono V."/>
            <person name="Hallsworth J.E."/>
            <person name="Yakimov M.M."/>
        </authorList>
    </citation>
    <scope>NUCLEOTIDE SEQUENCE</scope>
    <source>
        <strain evidence="3">HSR12-1</strain>
    </source>
</reference>
<sequence length="388" mass="42430">MFQEMATRQRQGFVVFVVALFVRAVAAVVTTLTTLNPDSTADAVAFARVANTVAEHLAQGRLTTPGEGYIYDLWGSFLAPFWLLPGPSGLYARLGNALLAAFAIYNVYLIARTYHSHRAGVLAALPMIFYPSFVAVHSTVLREAIVLFGITTAARLVVVSSRYYSRRLTYPLAGVTLYMAYIMRTDNGIIYAAAIVAALATHAVMRTSNPGRVVGIGTGLSVVGFVLALPLVRDAVEQLARIRNVRAFGRAVYLPDVVPRTVLELLAFSWIGAAYFLYAPFPWMIETVPDVLVSIEGVVSIGFTVAGVWGVRWLAQRELPITVGLLVGLLVAVTLYGVGTANYGTGMRHRQMFLWVVFLFGAIGLAERIAFRIPTLRHRESTRPSRLD</sequence>
<keyword evidence="1" id="KW-0812">Transmembrane</keyword>
<proteinExistence type="predicted"/>
<feature type="transmembrane region" description="Helical" evidence="1">
    <location>
        <begin position="323"/>
        <end position="341"/>
    </location>
</feature>
<keyword evidence="1" id="KW-1133">Transmembrane helix</keyword>
<evidence type="ECO:0000259" key="2">
    <source>
        <dbReference type="Pfam" id="PF13231"/>
    </source>
</evidence>
<feature type="transmembrane region" description="Helical" evidence="1">
    <location>
        <begin position="185"/>
        <end position="204"/>
    </location>
</feature>
<feature type="transmembrane region" description="Helical" evidence="1">
    <location>
        <begin position="291"/>
        <end position="311"/>
    </location>
</feature>
<protein>
    <submittedName>
        <fullName evidence="3">Glycosyltransferase of PMT family</fullName>
    </submittedName>
</protein>
<feature type="transmembrane region" description="Helical" evidence="1">
    <location>
        <begin position="120"/>
        <end position="138"/>
    </location>
</feature>
<feature type="transmembrane region" description="Helical" evidence="1">
    <location>
        <begin position="90"/>
        <end position="108"/>
    </location>
</feature>
<keyword evidence="3" id="KW-0808">Transferase</keyword>
<dbReference type="InterPro" id="IPR038731">
    <property type="entry name" value="RgtA/B/C-like"/>
</dbReference>
<keyword evidence="1" id="KW-0472">Membrane</keyword>
<organism evidence="3 4">
    <name type="scientific">Halapricum desulfuricans</name>
    <dbReference type="NCBI Taxonomy" id="2841257"/>
    <lineage>
        <taxon>Archaea</taxon>
        <taxon>Methanobacteriati</taxon>
        <taxon>Methanobacteriota</taxon>
        <taxon>Stenosarchaea group</taxon>
        <taxon>Halobacteria</taxon>
        <taxon>Halobacteriales</taxon>
        <taxon>Haloarculaceae</taxon>
        <taxon>Halapricum</taxon>
    </lineage>
</organism>